<comment type="caution">
    <text evidence="1">The sequence shown here is derived from an EMBL/GenBank/DDBJ whole genome shotgun (WGS) entry which is preliminary data.</text>
</comment>
<evidence type="ECO:0000313" key="2">
    <source>
        <dbReference type="Proteomes" id="UP001219568"/>
    </source>
</evidence>
<gene>
    <name evidence="1" type="ORF">N7460_007418</name>
</gene>
<dbReference type="Proteomes" id="UP001219568">
    <property type="component" value="Unassembled WGS sequence"/>
</dbReference>
<sequence length="437" mass="50493">MSLYIIHLWFFDLKIRLPSWLSFVEVHSVSLKSSLTDSPKEPHAHKEHPKHYRQVIYAYDAIGERCEVPELEHDPFYFLDPQRALVPTKNAILIDPVELGLPWISTMKGSPQCIHWREAEAAGMELIEEILAAHGAGAVIPERLKTNDKKRKMLELVETAVTICIYLYAVSDATRIRVLTKSILFLFLHDDVIESTVNAEGNSILEGWDTDTFQADELDGPSRNDLFLKFCRETIALDPVLGLELMQDTVRWARFSRTNSSKPGKAHGCWQDFVAFRELDIAYDCSFMVTAVRFGAAILYKPEDRPVFKLIEQLYIRHCLYVNDLYSYEKEYHEYQKEGAPLHNSVHAIEQALSVPPVSAKSILRSILWDCERQVREEYVRLMALPDFSEEQKTYLQHLIESFAGNYMYSSTTYRYARLSGKLIEPPNKECMLRDFI</sequence>
<reference evidence="1" key="2">
    <citation type="submission" date="2023-01" db="EMBL/GenBank/DDBJ databases">
        <authorList>
            <person name="Petersen C."/>
        </authorList>
    </citation>
    <scope>NUCLEOTIDE SEQUENCE</scope>
    <source>
        <strain evidence="1">IBT 15450</strain>
    </source>
</reference>
<dbReference type="Pfam" id="PF19086">
    <property type="entry name" value="Terpene_syn_C_2"/>
    <property type="match status" value="1"/>
</dbReference>
<dbReference type="EMBL" id="JAQJZL010000008">
    <property type="protein sequence ID" value="KAJ6038701.1"/>
    <property type="molecule type" value="Genomic_DNA"/>
</dbReference>
<accession>A0AAD6N7Q6</accession>
<keyword evidence="2" id="KW-1185">Reference proteome</keyword>
<reference evidence="1" key="1">
    <citation type="journal article" date="2023" name="IMA Fungus">
        <title>Comparative genomic study of the Penicillium genus elucidates a diverse pangenome and 15 lateral gene transfer events.</title>
        <authorList>
            <person name="Petersen C."/>
            <person name="Sorensen T."/>
            <person name="Nielsen M.R."/>
            <person name="Sondergaard T.E."/>
            <person name="Sorensen J.L."/>
            <person name="Fitzpatrick D.A."/>
            <person name="Frisvad J.C."/>
            <person name="Nielsen K.L."/>
        </authorList>
    </citation>
    <scope>NUCLEOTIDE SEQUENCE</scope>
    <source>
        <strain evidence="1">IBT 15450</strain>
    </source>
</reference>
<dbReference type="AlphaFoldDB" id="A0AAD6N7Q6"/>
<evidence type="ECO:0000313" key="1">
    <source>
        <dbReference type="EMBL" id="KAJ6038701.1"/>
    </source>
</evidence>
<dbReference type="SUPFAM" id="SSF48576">
    <property type="entry name" value="Terpenoid synthases"/>
    <property type="match status" value="1"/>
</dbReference>
<organism evidence="1 2">
    <name type="scientific">Penicillium canescens</name>
    <dbReference type="NCBI Taxonomy" id="5083"/>
    <lineage>
        <taxon>Eukaryota</taxon>
        <taxon>Fungi</taxon>
        <taxon>Dikarya</taxon>
        <taxon>Ascomycota</taxon>
        <taxon>Pezizomycotina</taxon>
        <taxon>Eurotiomycetes</taxon>
        <taxon>Eurotiomycetidae</taxon>
        <taxon>Eurotiales</taxon>
        <taxon>Aspergillaceae</taxon>
        <taxon>Penicillium</taxon>
    </lineage>
</organism>
<protein>
    <submittedName>
        <fullName evidence="1">Terpenoid synthase</fullName>
    </submittedName>
</protein>
<proteinExistence type="predicted"/>
<name>A0AAD6N7Q6_PENCN</name>
<dbReference type="Gene3D" id="1.10.600.10">
    <property type="entry name" value="Farnesyl Diphosphate Synthase"/>
    <property type="match status" value="1"/>
</dbReference>
<dbReference type="InterPro" id="IPR008949">
    <property type="entry name" value="Isoprenoid_synthase_dom_sf"/>
</dbReference>